<dbReference type="EMBL" id="KE145367">
    <property type="protein sequence ID" value="EPE29134.1"/>
    <property type="molecule type" value="Genomic_DNA"/>
</dbReference>
<evidence type="ECO:0000313" key="2">
    <source>
        <dbReference type="Proteomes" id="UP000016922"/>
    </source>
</evidence>
<dbReference type="InterPro" id="IPR021833">
    <property type="entry name" value="DUF3425"/>
</dbReference>
<sequence length="341" mass="38564">MERRTGVVQLVRMRQLAEAIDQNKDDWTGLTDPAARRKIQTRLHQRAWRKRKAQGARIEAGVDSVGPTEKGTFQVDETRPSQYLQTQRFASALRPNQLLDYQWDASASTGYQVESPPLISILYPDSSIPLEVASEIALDITPSIKHPLIPPILPYLNKATSSLPLPPIHFPIAPDHRLITLFQYNVLRATLTNMSLLSLLHRLPTYCASALQIPLLSPPPLPNSNFPHSLRPTLLQQTVTHDYWIDIMPIAQMRDNLILNQGLYDQDELCSDIVGGLYDGFDDVQNKGIIIWGEPWDADGWEISEGFARKWGFLLRGCGDAVRATNFWREGRGEERLVLEV</sequence>
<proteinExistence type="predicted"/>
<evidence type="ECO:0000313" key="1">
    <source>
        <dbReference type="EMBL" id="EPE29134.1"/>
    </source>
</evidence>
<dbReference type="RefSeq" id="XP_008083243.1">
    <property type="nucleotide sequence ID" value="XM_008085052.1"/>
</dbReference>
<dbReference type="AlphaFoldDB" id="S3CW18"/>
<dbReference type="OMA" id="HPGWIDL"/>
<protein>
    <submittedName>
        <fullName evidence="1">Uncharacterized protein</fullName>
    </submittedName>
</protein>
<dbReference type="HOGENOM" id="CLU_033726_0_0_1"/>
<accession>S3CW18</accession>
<dbReference type="PANTHER" id="PTHR38116">
    <property type="entry name" value="CHROMOSOME 7, WHOLE GENOME SHOTGUN SEQUENCE"/>
    <property type="match status" value="1"/>
</dbReference>
<dbReference type="Proteomes" id="UP000016922">
    <property type="component" value="Unassembled WGS sequence"/>
</dbReference>
<dbReference type="eggNOG" id="ENOG502SMKX">
    <property type="taxonomic scope" value="Eukaryota"/>
</dbReference>
<keyword evidence="2" id="KW-1185">Reference proteome</keyword>
<dbReference type="OrthoDB" id="2245989at2759"/>
<organism evidence="1 2">
    <name type="scientific">Glarea lozoyensis (strain ATCC 20868 / MF5171)</name>
    <dbReference type="NCBI Taxonomy" id="1116229"/>
    <lineage>
        <taxon>Eukaryota</taxon>
        <taxon>Fungi</taxon>
        <taxon>Dikarya</taxon>
        <taxon>Ascomycota</taxon>
        <taxon>Pezizomycotina</taxon>
        <taxon>Leotiomycetes</taxon>
        <taxon>Helotiales</taxon>
        <taxon>Helotiaceae</taxon>
        <taxon>Glarea</taxon>
    </lineage>
</organism>
<dbReference type="PANTHER" id="PTHR38116:SF1">
    <property type="entry name" value="BZIP DOMAIN-CONTAINING PROTEIN"/>
    <property type="match status" value="1"/>
</dbReference>
<reference evidence="1 2" key="1">
    <citation type="journal article" date="2013" name="BMC Genomics">
        <title>Genomics-driven discovery of the pneumocandin biosynthetic gene cluster in the fungus Glarea lozoyensis.</title>
        <authorList>
            <person name="Chen L."/>
            <person name="Yue Q."/>
            <person name="Zhang X."/>
            <person name="Xiang M."/>
            <person name="Wang C."/>
            <person name="Li S."/>
            <person name="Che Y."/>
            <person name="Ortiz-Lopez F.J."/>
            <person name="Bills G.F."/>
            <person name="Liu X."/>
            <person name="An Z."/>
        </authorList>
    </citation>
    <scope>NUCLEOTIDE SEQUENCE [LARGE SCALE GENOMIC DNA]</scope>
    <source>
        <strain evidence="2">ATCC 20868 / MF5171</strain>
    </source>
</reference>
<dbReference type="KEGG" id="glz:GLAREA_00292"/>
<gene>
    <name evidence="1" type="ORF">GLAREA_00292</name>
</gene>
<dbReference type="Pfam" id="PF11905">
    <property type="entry name" value="DUF3425"/>
    <property type="match status" value="1"/>
</dbReference>
<dbReference type="GeneID" id="19459352"/>
<name>S3CW18_GLAL2</name>